<evidence type="ECO:0000259" key="6">
    <source>
        <dbReference type="Pfam" id="PF10312"/>
    </source>
</evidence>
<keyword evidence="8" id="KW-1185">Reference proteome</keyword>
<feature type="region of interest" description="Disordered" evidence="4">
    <location>
        <begin position="1"/>
        <end position="100"/>
    </location>
</feature>
<feature type="domain" description="Splicing factor Cactin C-terminal" evidence="5">
    <location>
        <begin position="535"/>
        <end position="659"/>
    </location>
</feature>
<keyword evidence="3" id="KW-0175">Coiled coil</keyword>
<dbReference type="Proteomes" id="UP001465976">
    <property type="component" value="Unassembled WGS sequence"/>
</dbReference>
<name>A0ABR3FZE2_9AGAR</name>
<feature type="domain" description="Splicing factor cactin central" evidence="6">
    <location>
        <begin position="183"/>
        <end position="373"/>
    </location>
</feature>
<evidence type="ECO:0000259" key="5">
    <source>
        <dbReference type="Pfam" id="PF09732"/>
    </source>
</evidence>
<evidence type="ECO:0000256" key="1">
    <source>
        <dbReference type="ARBA" id="ARBA00006895"/>
    </source>
</evidence>
<evidence type="ECO:0000256" key="2">
    <source>
        <dbReference type="ARBA" id="ARBA00034534"/>
    </source>
</evidence>
<dbReference type="Pfam" id="PF09732">
    <property type="entry name" value="CactinC_cactus"/>
    <property type="match status" value="1"/>
</dbReference>
<dbReference type="PANTHER" id="PTHR21737">
    <property type="entry name" value="POLYGLUTAMINE BINDING PROTEIN 1/MARVEL MEMBRANE-ASSOCIATING DOMAIN CONTAINING 3"/>
    <property type="match status" value="1"/>
</dbReference>
<evidence type="ECO:0000313" key="8">
    <source>
        <dbReference type="Proteomes" id="UP001465976"/>
    </source>
</evidence>
<accession>A0ABR3FZE2</accession>
<comment type="similarity">
    <text evidence="1">Belongs to the CACTIN family.</text>
</comment>
<reference evidence="7 8" key="1">
    <citation type="submission" date="2024-02" db="EMBL/GenBank/DDBJ databases">
        <title>A draft genome for the cacao thread blight pathogen Marasmius crinis-equi.</title>
        <authorList>
            <person name="Cohen S.P."/>
            <person name="Baruah I.K."/>
            <person name="Amoako-Attah I."/>
            <person name="Bukari Y."/>
            <person name="Meinhardt L.W."/>
            <person name="Bailey B.A."/>
        </authorList>
    </citation>
    <scope>NUCLEOTIDE SEQUENCE [LARGE SCALE GENOMIC DNA]</scope>
    <source>
        <strain evidence="7 8">GH-76</strain>
    </source>
</reference>
<feature type="compositionally biased region" description="Basic residues" evidence="4">
    <location>
        <begin position="30"/>
        <end position="39"/>
    </location>
</feature>
<evidence type="ECO:0000256" key="3">
    <source>
        <dbReference type="SAM" id="Coils"/>
    </source>
</evidence>
<dbReference type="Pfam" id="PF10312">
    <property type="entry name" value="Cactin_mid"/>
    <property type="match status" value="1"/>
</dbReference>
<evidence type="ECO:0000256" key="4">
    <source>
        <dbReference type="SAM" id="MobiDB-lite"/>
    </source>
</evidence>
<dbReference type="InterPro" id="IPR019134">
    <property type="entry name" value="Cactin_C"/>
</dbReference>
<feature type="compositionally biased region" description="Basic and acidic residues" evidence="4">
    <location>
        <begin position="91"/>
        <end position="100"/>
    </location>
</feature>
<proteinExistence type="inferred from homology"/>
<dbReference type="SMART" id="SM01050">
    <property type="entry name" value="CactinC_cactus"/>
    <property type="match status" value="1"/>
</dbReference>
<dbReference type="EMBL" id="JBAHYK010000020">
    <property type="protein sequence ID" value="KAL0580937.1"/>
    <property type="molecule type" value="Genomic_DNA"/>
</dbReference>
<feature type="compositionally biased region" description="Basic and acidic residues" evidence="4">
    <location>
        <begin position="40"/>
        <end position="68"/>
    </location>
</feature>
<evidence type="ECO:0000313" key="7">
    <source>
        <dbReference type="EMBL" id="KAL0580937.1"/>
    </source>
</evidence>
<feature type="coiled-coil region" evidence="3">
    <location>
        <begin position="140"/>
        <end position="182"/>
    </location>
</feature>
<protein>
    <recommendedName>
        <fullName evidence="2">Splicing factor Cactin</fullName>
    </recommendedName>
</protein>
<feature type="compositionally biased region" description="Basic and acidic residues" evidence="4">
    <location>
        <begin position="13"/>
        <end position="29"/>
    </location>
</feature>
<gene>
    <name evidence="7" type="ORF">V5O48_001131</name>
</gene>
<organism evidence="7 8">
    <name type="scientific">Marasmius crinis-equi</name>
    <dbReference type="NCBI Taxonomy" id="585013"/>
    <lineage>
        <taxon>Eukaryota</taxon>
        <taxon>Fungi</taxon>
        <taxon>Dikarya</taxon>
        <taxon>Basidiomycota</taxon>
        <taxon>Agaricomycotina</taxon>
        <taxon>Agaricomycetes</taxon>
        <taxon>Agaricomycetidae</taxon>
        <taxon>Agaricales</taxon>
        <taxon>Marasmiineae</taxon>
        <taxon>Marasmiaceae</taxon>
        <taxon>Marasmius</taxon>
    </lineage>
</organism>
<dbReference type="InterPro" id="IPR018816">
    <property type="entry name" value="Cactin_central"/>
</dbReference>
<sequence length="659" mass="77943">MGRYSSRSRSPSRRYDDRDRGRSSRDEDRHKRRRSRSRSGGRDDYSRRDRDKERDRDRDRDRDRSTSRERRKRRKRDKSEERRARKAEKKRVKEEEEAREIAELSVYSATDNPFHDVNLGQQFRWHKKNEKERKEGMSLLESQRRDAIRRQEAKEELERLNKRRAEREVEARLREEEELRMQRLQESAQMSEWLSKEGDFQLDQERSRAIIRVKEKRAKAIDFLALNLRYVNPPDDDDKEDDAGLEIDLDEPYKILDNLSTQQVEELHDDIDRYISLEQDEVNIDFWTNMMVVCKDRMEGIKASERMGASAAAAVENDISALLSKKTYDELSSLQRQVQGKLTSGEPVDTDYWESLLKKILVWKAKANLRSLHEVVVRNRLEQLRKRQRDEALQAQEELLAGVANSAALSAKDAKPTVVIQPIPEDEEQEPYDRSMSPPLLDITKLSSEERQIDILTVEEDRQALLNQRKSVAASRFVPKAAQAALESEVDDVDASGADLASEALYRAEAEKELDEEEELFNMEENITNPTTYHWEDKYRPRKPRYFNRVHTGYEWNKYNQTHYDTDNPPPKVVQGYKFNIFYPDLIDKSKAPTYKIVKEPGNDETVLLHFSAGPPYEDIAFRIVNREWEFSHKRGFRSSFDRGCLSLWFNFRRNFYRK</sequence>
<dbReference type="PANTHER" id="PTHR21737:SF4">
    <property type="entry name" value="SPLICING FACTOR CACTIN"/>
    <property type="match status" value="1"/>
</dbReference>
<comment type="caution">
    <text evidence="7">The sequence shown here is derived from an EMBL/GenBank/DDBJ whole genome shotgun (WGS) entry which is preliminary data.</text>
</comment>